<protein>
    <recommendedName>
        <fullName evidence="7">Disease resistance N-terminal domain-containing protein</fullName>
    </recommendedName>
</protein>
<dbReference type="CDD" id="cd14798">
    <property type="entry name" value="RX-CC_like"/>
    <property type="match status" value="1"/>
</dbReference>
<dbReference type="AlphaFoldDB" id="A0AAV3QNF6"/>
<evidence type="ECO:0000313" key="9">
    <source>
        <dbReference type="Proteomes" id="UP001454036"/>
    </source>
</evidence>
<reference evidence="8 9" key="1">
    <citation type="submission" date="2024-01" db="EMBL/GenBank/DDBJ databases">
        <title>The complete chloroplast genome sequence of Lithospermum erythrorhizon: insights into the phylogenetic relationship among Boraginaceae species and the maternal lineages of purple gromwells.</title>
        <authorList>
            <person name="Okada T."/>
            <person name="Watanabe K."/>
        </authorList>
    </citation>
    <scope>NUCLEOTIDE SEQUENCE [LARGE SCALE GENOMIC DNA]</scope>
</reference>
<evidence type="ECO:0000256" key="1">
    <source>
        <dbReference type="ARBA" id="ARBA00008894"/>
    </source>
</evidence>
<dbReference type="EMBL" id="BAABME010021956">
    <property type="protein sequence ID" value="GAA0164638.1"/>
    <property type="molecule type" value="Genomic_DNA"/>
</dbReference>
<name>A0AAV3QNF6_LITER</name>
<keyword evidence="5" id="KW-0611">Plant defense</keyword>
<accession>A0AAV3QNF6</accession>
<keyword evidence="3" id="KW-0677">Repeat</keyword>
<dbReference type="InterPro" id="IPR041118">
    <property type="entry name" value="Rx_N"/>
</dbReference>
<organism evidence="8 9">
    <name type="scientific">Lithospermum erythrorhizon</name>
    <name type="common">Purple gromwell</name>
    <name type="synonym">Lithospermum officinale var. erythrorhizon</name>
    <dbReference type="NCBI Taxonomy" id="34254"/>
    <lineage>
        <taxon>Eukaryota</taxon>
        <taxon>Viridiplantae</taxon>
        <taxon>Streptophyta</taxon>
        <taxon>Embryophyta</taxon>
        <taxon>Tracheophyta</taxon>
        <taxon>Spermatophyta</taxon>
        <taxon>Magnoliopsida</taxon>
        <taxon>eudicotyledons</taxon>
        <taxon>Gunneridae</taxon>
        <taxon>Pentapetalae</taxon>
        <taxon>asterids</taxon>
        <taxon>lamiids</taxon>
        <taxon>Boraginales</taxon>
        <taxon>Boraginaceae</taxon>
        <taxon>Boraginoideae</taxon>
        <taxon>Lithospermeae</taxon>
        <taxon>Lithospermum</taxon>
    </lineage>
</organism>
<evidence type="ECO:0000256" key="6">
    <source>
        <dbReference type="ARBA" id="ARBA00022840"/>
    </source>
</evidence>
<dbReference type="GO" id="GO:0005524">
    <property type="term" value="F:ATP binding"/>
    <property type="evidence" value="ECO:0007669"/>
    <property type="project" value="UniProtKB-KW"/>
</dbReference>
<evidence type="ECO:0000256" key="5">
    <source>
        <dbReference type="ARBA" id="ARBA00022821"/>
    </source>
</evidence>
<comment type="caution">
    <text evidence="8">The sequence shown here is derived from an EMBL/GenBank/DDBJ whole genome shotgun (WGS) entry which is preliminary data.</text>
</comment>
<keyword evidence="9" id="KW-1185">Reference proteome</keyword>
<dbReference type="Pfam" id="PF18052">
    <property type="entry name" value="Rx_N"/>
    <property type="match status" value="1"/>
</dbReference>
<feature type="domain" description="Disease resistance N-terminal" evidence="7">
    <location>
        <begin position="8"/>
        <end position="91"/>
    </location>
</feature>
<dbReference type="InterPro" id="IPR038005">
    <property type="entry name" value="RX-like_CC"/>
</dbReference>
<keyword evidence="2" id="KW-0433">Leucine-rich repeat</keyword>
<evidence type="ECO:0000313" key="8">
    <source>
        <dbReference type="EMBL" id="GAA0164638.1"/>
    </source>
</evidence>
<gene>
    <name evidence="8" type="ORF">LIER_39826</name>
</gene>
<dbReference type="Proteomes" id="UP001454036">
    <property type="component" value="Unassembled WGS sequence"/>
</dbReference>
<keyword evidence="4" id="KW-0547">Nucleotide-binding</keyword>
<dbReference type="Gene3D" id="1.20.5.4130">
    <property type="match status" value="1"/>
</dbReference>
<proteinExistence type="inferred from homology"/>
<dbReference type="GO" id="GO:0006952">
    <property type="term" value="P:defense response"/>
    <property type="evidence" value="ECO:0007669"/>
    <property type="project" value="UniProtKB-KW"/>
</dbReference>
<evidence type="ECO:0000256" key="2">
    <source>
        <dbReference type="ARBA" id="ARBA00022614"/>
    </source>
</evidence>
<evidence type="ECO:0000259" key="7">
    <source>
        <dbReference type="Pfam" id="PF18052"/>
    </source>
</evidence>
<keyword evidence="6" id="KW-0067">ATP-binding</keyword>
<comment type="similarity">
    <text evidence="1">Belongs to the disease resistance NB-LRR family.</text>
</comment>
<sequence>MAEEAVFAFVLETIGKLVVEEGKFLKDQVGELEEQLNTMRWFLREGVRNQEGSGNTRALEWVLSARNIAYEAENLIETYAIKVKSRRGGGVTRKLNRFACIMNECYHLYTF</sequence>
<evidence type="ECO:0000256" key="3">
    <source>
        <dbReference type="ARBA" id="ARBA00022737"/>
    </source>
</evidence>
<evidence type="ECO:0000256" key="4">
    <source>
        <dbReference type="ARBA" id="ARBA00022741"/>
    </source>
</evidence>